<dbReference type="NCBIfam" id="NF007807">
    <property type="entry name" value="PRK10514.1"/>
    <property type="match status" value="1"/>
</dbReference>
<name>A0A562SNW5_9HYPH</name>
<dbReference type="Proteomes" id="UP000320593">
    <property type="component" value="Unassembled WGS sequence"/>
</dbReference>
<evidence type="ECO:0000256" key="1">
    <source>
        <dbReference type="ARBA" id="ARBA00022679"/>
    </source>
</evidence>
<dbReference type="PROSITE" id="PS51186">
    <property type="entry name" value="GNAT"/>
    <property type="match status" value="1"/>
</dbReference>
<reference evidence="4 5" key="1">
    <citation type="submission" date="2019-07" db="EMBL/GenBank/DDBJ databases">
        <title>Genomic Encyclopedia of Archaeal and Bacterial Type Strains, Phase II (KMG-II): from individual species to whole genera.</title>
        <authorList>
            <person name="Goeker M."/>
        </authorList>
    </citation>
    <scope>NUCLEOTIDE SEQUENCE [LARGE SCALE GENOMIC DNA]</scope>
    <source>
        <strain evidence="4 5">ATCC BAA-252</strain>
    </source>
</reference>
<keyword evidence="2" id="KW-0012">Acyltransferase</keyword>
<dbReference type="RefSeq" id="WP_145345687.1">
    <property type="nucleotide sequence ID" value="NZ_SMLY01000080.1"/>
</dbReference>
<dbReference type="InterPro" id="IPR000182">
    <property type="entry name" value="GNAT_dom"/>
</dbReference>
<keyword evidence="5" id="KW-1185">Reference proteome</keyword>
<evidence type="ECO:0000256" key="2">
    <source>
        <dbReference type="ARBA" id="ARBA00023315"/>
    </source>
</evidence>
<dbReference type="OrthoDB" id="7205533at2"/>
<gene>
    <name evidence="4" type="ORF">JM93_03413</name>
</gene>
<accession>A0A562SNW5</accession>
<evidence type="ECO:0000313" key="4">
    <source>
        <dbReference type="EMBL" id="TWI82898.1"/>
    </source>
</evidence>
<comment type="caution">
    <text evidence="4">The sequence shown here is derived from an EMBL/GenBank/DDBJ whole genome shotgun (WGS) entry which is preliminary data.</text>
</comment>
<dbReference type="EMBL" id="VLLF01000008">
    <property type="protein sequence ID" value="TWI82898.1"/>
    <property type="molecule type" value="Genomic_DNA"/>
</dbReference>
<dbReference type="PANTHER" id="PTHR43800">
    <property type="entry name" value="PEPTIDYL-LYSINE N-ACETYLTRANSFERASE YJAB"/>
    <property type="match status" value="1"/>
</dbReference>
<dbReference type="PANTHER" id="PTHR43800:SF1">
    <property type="entry name" value="PEPTIDYL-LYSINE N-ACETYLTRANSFERASE YJAB"/>
    <property type="match status" value="1"/>
</dbReference>
<evidence type="ECO:0000313" key="5">
    <source>
        <dbReference type="Proteomes" id="UP000320593"/>
    </source>
</evidence>
<dbReference type="Gene3D" id="3.40.630.30">
    <property type="match status" value="1"/>
</dbReference>
<feature type="domain" description="N-acetyltransferase" evidence="3">
    <location>
        <begin position="4"/>
        <end position="146"/>
    </location>
</feature>
<dbReference type="Pfam" id="PF13673">
    <property type="entry name" value="Acetyltransf_10"/>
    <property type="match status" value="1"/>
</dbReference>
<proteinExistence type="predicted"/>
<dbReference type="GO" id="GO:0016747">
    <property type="term" value="F:acyltransferase activity, transferring groups other than amino-acyl groups"/>
    <property type="evidence" value="ECO:0007669"/>
    <property type="project" value="InterPro"/>
</dbReference>
<protein>
    <submittedName>
        <fullName evidence="4">Putative acetyltransferase</fullName>
    </submittedName>
</protein>
<organism evidence="4 5">
    <name type="scientific">Roseibium hamelinense</name>
    <dbReference type="NCBI Taxonomy" id="150831"/>
    <lineage>
        <taxon>Bacteria</taxon>
        <taxon>Pseudomonadati</taxon>
        <taxon>Pseudomonadota</taxon>
        <taxon>Alphaproteobacteria</taxon>
        <taxon>Hyphomicrobiales</taxon>
        <taxon>Stappiaceae</taxon>
        <taxon>Roseibium</taxon>
    </lineage>
</organism>
<dbReference type="AlphaFoldDB" id="A0A562SNW5"/>
<dbReference type="InterPro" id="IPR016181">
    <property type="entry name" value="Acyl_CoA_acyltransferase"/>
</dbReference>
<keyword evidence="1 4" id="KW-0808">Transferase</keyword>
<dbReference type="SUPFAM" id="SSF55729">
    <property type="entry name" value="Acyl-CoA N-acyltransferases (Nat)"/>
    <property type="match status" value="1"/>
</dbReference>
<evidence type="ECO:0000259" key="3">
    <source>
        <dbReference type="PROSITE" id="PS51186"/>
    </source>
</evidence>
<sequence>MAGVQIRASTECDGERVLDIWCAAVDNTHDFLSTQDRRDIELMLRDFLPSAPLILAVDKTDKAMAFMLLDGGHLEALFVHPDFRGQGLGKTLVELALRQYPSLTTDVNKQNSQAVGFYERLGFECNGESPTDGDGRPYPLLHLSFRGA</sequence>
<dbReference type="CDD" id="cd04301">
    <property type="entry name" value="NAT_SF"/>
    <property type="match status" value="1"/>
</dbReference>